<evidence type="ECO:0000313" key="1">
    <source>
        <dbReference type="EMBL" id="RPA84003.1"/>
    </source>
</evidence>
<keyword evidence="2" id="KW-1185">Reference proteome</keyword>
<evidence type="ECO:0000313" key="2">
    <source>
        <dbReference type="Proteomes" id="UP000275078"/>
    </source>
</evidence>
<dbReference type="AlphaFoldDB" id="A0A3N4ID09"/>
<sequence>MRARNSYLRRALLPLFLPHHHPSTLPLLRLLLLTPQADYLLFSFDSLRPGALRIQSLLRLEALASVLHLTTRLEALAFVLNLTTRLEAHPSVLHLTAWLEALPVLLLNSASPLTLEVLRRIRSSPYSTWLEALASVPHLTTRLEAFASVLHLTVPQWPGALHIQSPHRLEASPFFTSLPGLKPSHPFLTSLPGLKPSHPFFTLQYLARSPSYSVTT</sequence>
<reference evidence="1 2" key="1">
    <citation type="journal article" date="2018" name="Nat. Ecol. Evol.">
        <title>Pezizomycetes genomes reveal the molecular basis of ectomycorrhizal truffle lifestyle.</title>
        <authorList>
            <person name="Murat C."/>
            <person name="Payen T."/>
            <person name="Noel B."/>
            <person name="Kuo A."/>
            <person name="Morin E."/>
            <person name="Chen J."/>
            <person name="Kohler A."/>
            <person name="Krizsan K."/>
            <person name="Balestrini R."/>
            <person name="Da Silva C."/>
            <person name="Montanini B."/>
            <person name="Hainaut M."/>
            <person name="Levati E."/>
            <person name="Barry K.W."/>
            <person name="Belfiori B."/>
            <person name="Cichocki N."/>
            <person name="Clum A."/>
            <person name="Dockter R.B."/>
            <person name="Fauchery L."/>
            <person name="Guy J."/>
            <person name="Iotti M."/>
            <person name="Le Tacon F."/>
            <person name="Lindquist E.A."/>
            <person name="Lipzen A."/>
            <person name="Malagnac F."/>
            <person name="Mello A."/>
            <person name="Molinier V."/>
            <person name="Miyauchi S."/>
            <person name="Poulain J."/>
            <person name="Riccioni C."/>
            <person name="Rubini A."/>
            <person name="Sitrit Y."/>
            <person name="Splivallo R."/>
            <person name="Traeger S."/>
            <person name="Wang M."/>
            <person name="Zifcakova L."/>
            <person name="Wipf D."/>
            <person name="Zambonelli A."/>
            <person name="Paolocci F."/>
            <person name="Nowrousian M."/>
            <person name="Ottonello S."/>
            <person name="Baldrian P."/>
            <person name="Spatafora J.W."/>
            <person name="Henrissat B."/>
            <person name="Nagy L.G."/>
            <person name="Aury J.M."/>
            <person name="Wincker P."/>
            <person name="Grigoriev I.V."/>
            <person name="Bonfante P."/>
            <person name="Martin F.M."/>
        </authorList>
    </citation>
    <scope>NUCLEOTIDE SEQUENCE [LARGE SCALE GENOMIC DNA]</scope>
    <source>
        <strain evidence="1 2">RN42</strain>
    </source>
</reference>
<name>A0A3N4ID09_ASCIM</name>
<proteinExistence type="predicted"/>
<protein>
    <submittedName>
        <fullName evidence="1">Uncharacterized protein</fullName>
    </submittedName>
</protein>
<gene>
    <name evidence="1" type="ORF">BJ508DRAFT_323995</name>
</gene>
<dbReference type="EMBL" id="ML119661">
    <property type="protein sequence ID" value="RPA84003.1"/>
    <property type="molecule type" value="Genomic_DNA"/>
</dbReference>
<accession>A0A3N4ID09</accession>
<organism evidence="1 2">
    <name type="scientific">Ascobolus immersus RN42</name>
    <dbReference type="NCBI Taxonomy" id="1160509"/>
    <lineage>
        <taxon>Eukaryota</taxon>
        <taxon>Fungi</taxon>
        <taxon>Dikarya</taxon>
        <taxon>Ascomycota</taxon>
        <taxon>Pezizomycotina</taxon>
        <taxon>Pezizomycetes</taxon>
        <taxon>Pezizales</taxon>
        <taxon>Ascobolaceae</taxon>
        <taxon>Ascobolus</taxon>
    </lineage>
</organism>
<dbReference type="Proteomes" id="UP000275078">
    <property type="component" value="Unassembled WGS sequence"/>
</dbReference>